<keyword evidence="2" id="KW-1185">Reference proteome</keyword>
<sequence>MPIVSLKCFSHINTYIYWIQIEDPSDPASRSASQQEEFSHFKREVYQKVLKKVFQSLKTRSQNGEAHRCGDGISRVLYPGILIESQDAEEAAYFCACRAASANHPCPKCLVSQEELHNILGTFELRTPQSMQAVLSRVSKMKTKTAREQILKDNGLHNVQHFLWGFRFSDPYKAYSYDTLHSDDLGKWGKHLWVLTLSILEKNGTKGQAFYDILKLQQAISVYQKCCAKVEQEYGKSFDFLKQHAVHHVIQDIREKGTVDNFSTRIGEGFQQEAAQAYDQTNMKDAEHQMCVIDEKQEAIARIRMTIDHDRMARLNFECVQDLKLADIGNKSEVALDLDPESPKTWQLGSPEGKKTNLRNMATDLAKVNRQYSSLDERVQNIIAYYWPEEAIQIRFEDDIYVQRYKCVVLKYQSLEDWTEGRDIMRCNPKFHGRQRFDCVIIYNDTTPELSIARLHDLFRFWLPSGKTVDLALVFRFSHSKWKPKTTWDGCKMLNEDTETTLIQMDHLIRGALVCPVTERAEEKTHYFIDSVDPDMFL</sequence>
<proteinExistence type="predicted"/>
<dbReference type="AlphaFoldDB" id="A0A0D2LYC8"/>
<organism evidence="1 2">
    <name type="scientific">Hypholoma sublateritium (strain FD-334 SS-4)</name>
    <dbReference type="NCBI Taxonomy" id="945553"/>
    <lineage>
        <taxon>Eukaryota</taxon>
        <taxon>Fungi</taxon>
        <taxon>Dikarya</taxon>
        <taxon>Basidiomycota</taxon>
        <taxon>Agaricomycotina</taxon>
        <taxon>Agaricomycetes</taxon>
        <taxon>Agaricomycetidae</taxon>
        <taxon>Agaricales</taxon>
        <taxon>Agaricineae</taxon>
        <taxon>Strophariaceae</taxon>
        <taxon>Hypholoma</taxon>
    </lineage>
</organism>
<feature type="non-terminal residue" evidence="1">
    <location>
        <position position="538"/>
    </location>
</feature>
<dbReference type="OrthoDB" id="3239511at2759"/>
<evidence type="ECO:0000313" key="2">
    <source>
        <dbReference type="Proteomes" id="UP000054270"/>
    </source>
</evidence>
<gene>
    <name evidence="1" type="ORF">HYPSUDRAFT_148555</name>
</gene>
<accession>A0A0D2LYC8</accession>
<dbReference type="EMBL" id="KN817632">
    <property type="protein sequence ID" value="KJA15888.1"/>
    <property type="molecule type" value="Genomic_DNA"/>
</dbReference>
<dbReference type="STRING" id="945553.A0A0D2LYC8"/>
<evidence type="ECO:0000313" key="1">
    <source>
        <dbReference type="EMBL" id="KJA15888.1"/>
    </source>
</evidence>
<dbReference type="Proteomes" id="UP000054270">
    <property type="component" value="Unassembled WGS sequence"/>
</dbReference>
<dbReference type="Pfam" id="PF18759">
    <property type="entry name" value="Plavaka"/>
    <property type="match status" value="1"/>
</dbReference>
<protein>
    <submittedName>
        <fullName evidence="1">Uncharacterized protein</fullName>
    </submittedName>
</protein>
<name>A0A0D2LYC8_HYPSF</name>
<reference evidence="2" key="1">
    <citation type="submission" date="2014-04" db="EMBL/GenBank/DDBJ databases">
        <title>Evolutionary Origins and Diversification of the Mycorrhizal Mutualists.</title>
        <authorList>
            <consortium name="DOE Joint Genome Institute"/>
            <consortium name="Mycorrhizal Genomics Consortium"/>
            <person name="Kohler A."/>
            <person name="Kuo A."/>
            <person name="Nagy L.G."/>
            <person name="Floudas D."/>
            <person name="Copeland A."/>
            <person name="Barry K.W."/>
            <person name="Cichocki N."/>
            <person name="Veneault-Fourrey C."/>
            <person name="LaButti K."/>
            <person name="Lindquist E.A."/>
            <person name="Lipzen A."/>
            <person name="Lundell T."/>
            <person name="Morin E."/>
            <person name="Murat C."/>
            <person name="Riley R."/>
            <person name="Ohm R."/>
            <person name="Sun H."/>
            <person name="Tunlid A."/>
            <person name="Henrissat B."/>
            <person name="Grigoriev I.V."/>
            <person name="Hibbett D.S."/>
            <person name="Martin F."/>
        </authorList>
    </citation>
    <scope>NUCLEOTIDE SEQUENCE [LARGE SCALE GENOMIC DNA]</scope>
    <source>
        <strain evidence="2">FD-334 SS-4</strain>
    </source>
</reference>
<dbReference type="InterPro" id="IPR041078">
    <property type="entry name" value="Plavaka"/>
</dbReference>
<dbReference type="OMA" id="EDWTEGR"/>